<dbReference type="Pfam" id="PF04632">
    <property type="entry name" value="FUSC"/>
    <property type="match status" value="2"/>
</dbReference>
<protein>
    <recommendedName>
        <fullName evidence="4">FUSC family protein</fullName>
    </recommendedName>
</protein>
<feature type="transmembrane region" description="Helical" evidence="1">
    <location>
        <begin position="150"/>
        <end position="169"/>
    </location>
</feature>
<evidence type="ECO:0000313" key="3">
    <source>
        <dbReference type="Proteomes" id="UP000474758"/>
    </source>
</evidence>
<feature type="transmembrane region" description="Helical" evidence="1">
    <location>
        <begin position="213"/>
        <end position="231"/>
    </location>
</feature>
<dbReference type="AlphaFoldDB" id="A0A6M1TXA9"/>
<feature type="transmembrane region" description="Helical" evidence="1">
    <location>
        <begin position="26"/>
        <end position="50"/>
    </location>
</feature>
<feature type="transmembrane region" description="Helical" evidence="1">
    <location>
        <begin position="95"/>
        <end position="115"/>
    </location>
</feature>
<dbReference type="EMBL" id="JAALFE010000024">
    <property type="protein sequence ID" value="NGQ92830.1"/>
    <property type="molecule type" value="Genomic_DNA"/>
</dbReference>
<sequence length="341" mass="35676">MLDKTIHMEWSVYPVMIRAAPWFYQALQLFTAASIALILAAQLGLQYPFWAAMPVWVVAQPYREDLMLRAALRIAGTIFGAAIGWFTLTMIGDSAVSILVLVVSVGAGAAATFWIGTVYSYGVLLAAITVAVVLIPALDHSVDTTQLAADRIWCTLIGVVMVTAITFAFTPRRPEPPPKRVAPPPWVTLRHGAIAAGAALLGLGLLKLISGPAGISAAMALCIFSMLIAGSRNPAPILRHMPVGATIGVAAALAYRALDMILHDPVGMAALLAVPFIAIGAALRSHPRTAAIGLDANMCFLLAAEAGAAGHGFSAHFQGGIALVLSAVLCTALFRRIGVVP</sequence>
<keyword evidence="1" id="KW-1133">Transmembrane helix</keyword>
<accession>A0A6M1TXA9</accession>
<feature type="transmembrane region" description="Helical" evidence="1">
    <location>
        <begin position="315"/>
        <end position="334"/>
    </location>
</feature>
<feature type="transmembrane region" description="Helical" evidence="1">
    <location>
        <begin position="121"/>
        <end position="138"/>
    </location>
</feature>
<proteinExistence type="predicted"/>
<comment type="caution">
    <text evidence="2">The sequence shown here is derived from an EMBL/GenBank/DDBJ whole genome shotgun (WGS) entry which is preliminary data.</text>
</comment>
<evidence type="ECO:0008006" key="4">
    <source>
        <dbReference type="Google" id="ProtNLM"/>
    </source>
</evidence>
<dbReference type="GO" id="GO:0022857">
    <property type="term" value="F:transmembrane transporter activity"/>
    <property type="evidence" value="ECO:0007669"/>
    <property type="project" value="InterPro"/>
</dbReference>
<dbReference type="RefSeq" id="WP_165053005.1">
    <property type="nucleotide sequence ID" value="NZ_JAALFE010000024.1"/>
</dbReference>
<dbReference type="InterPro" id="IPR006726">
    <property type="entry name" value="PHBA_efflux_AaeB/fusaric-R"/>
</dbReference>
<dbReference type="GO" id="GO:0005886">
    <property type="term" value="C:plasma membrane"/>
    <property type="evidence" value="ECO:0007669"/>
    <property type="project" value="InterPro"/>
</dbReference>
<evidence type="ECO:0000313" key="2">
    <source>
        <dbReference type="EMBL" id="NGQ92830.1"/>
    </source>
</evidence>
<feature type="transmembrane region" description="Helical" evidence="1">
    <location>
        <begin position="237"/>
        <end position="258"/>
    </location>
</feature>
<evidence type="ECO:0000256" key="1">
    <source>
        <dbReference type="SAM" id="Phobius"/>
    </source>
</evidence>
<keyword evidence="3" id="KW-1185">Reference proteome</keyword>
<feature type="transmembrane region" description="Helical" evidence="1">
    <location>
        <begin position="265"/>
        <end position="283"/>
    </location>
</feature>
<dbReference type="Proteomes" id="UP000474758">
    <property type="component" value="Unassembled WGS sequence"/>
</dbReference>
<keyword evidence="1" id="KW-0472">Membrane</keyword>
<organism evidence="2 3">
    <name type="scientific">Paragemmobacter kunshanensis</name>
    <dbReference type="NCBI Taxonomy" id="2583234"/>
    <lineage>
        <taxon>Bacteria</taxon>
        <taxon>Pseudomonadati</taxon>
        <taxon>Pseudomonadota</taxon>
        <taxon>Alphaproteobacteria</taxon>
        <taxon>Rhodobacterales</taxon>
        <taxon>Paracoccaceae</taxon>
        <taxon>Paragemmobacter</taxon>
    </lineage>
</organism>
<name>A0A6M1TXA9_9RHOB</name>
<gene>
    <name evidence="2" type="ORF">G5V65_18215</name>
</gene>
<reference evidence="2 3" key="1">
    <citation type="submission" date="2020-02" db="EMBL/GenBank/DDBJ databases">
        <title>Rhodobacter translucens sp. nov., a novel bacterium isolated from activated sludge.</title>
        <authorList>
            <person name="Liu J."/>
        </authorList>
    </citation>
    <scope>NUCLEOTIDE SEQUENCE [LARGE SCALE GENOMIC DNA]</scope>
    <source>
        <strain evidence="2 3">HX-7-19</strain>
    </source>
</reference>
<keyword evidence="1" id="KW-0812">Transmembrane</keyword>
<feature type="transmembrane region" description="Helical" evidence="1">
    <location>
        <begin position="70"/>
        <end position="88"/>
    </location>
</feature>